<dbReference type="Proteomes" id="UP000261166">
    <property type="component" value="Unassembled WGS sequence"/>
</dbReference>
<dbReference type="AlphaFoldDB" id="A0A3E3I5D0"/>
<feature type="region of interest" description="Disordered" evidence="1">
    <location>
        <begin position="79"/>
        <end position="99"/>
    </location>
</feature>
<feature type="compositionally biased region" description="Polar residues" evidence="1">
    <location>
        <begin position="87"/>
        <end position="99"/>
    </location>
</feature>
<comment type="caution">
    <text evidence="2">The sequence shown here is derived from an EMBL/GenBank/DDBJ whole genome shotgun (WGS) entry which is preliminary data.</text>
</comment>
<dbReference type="EMBL" id="QVLU01000005">
    <property type="protein sequence ID" value="RGE72824.1"/>
    <property type="molecule type" value="Genomic_DNA"/>
</dbReference>
<dbReference type="GeneID" id="97987655"/>
<accession>A0A3E3I5D0</accession>
<organism evidence="2 4">
    <name type="scientific">Eisenbergiella massiliensis</name>
    <dbReference type="NCBI Taxonomy" id="1720294"/>
    <lineage>
        <taxon>Bacteria</taxon>
        <taxon>Bacillati</taxon>
        <taxon>Bacillota</taxon>
        <taxon>Clostridia</taxon>
        <taxon>Lachnospirales</taxon>
        <taxon>Lachnospiraceae</taxon>
        <taxon>Eisenbergiella</taxon>
    </lineage>
</organism>
<evidence type="ECO:0000313" key="4">
    <source>
        <dbReference type="Proteomes" id="UP000260812"/>
    </source>
</evidence>
<evidence type="ECO:0000256" key="1">
    <source>
        <dbReference type="SAM" id="MobiDB-lite"/>
    </source>
</evidence>
<dbReference type="RefSeq" id="WP_025491336.1">
    <property type="nucleotide sequence ID" value="NZ_CALBAU010000063.1"/>
</dbReference>
<dbReference type="Proteomes" id="UP000260812">
    <property type="component" value="Unassembled WGS sequence"/>
</dbReference>
<evidence type="ECO:0000313" key="2">
    <source>
        <dbReference type="EMBL" id="RGE60453.1"/>
    </source>
</evidence>
<proteinExistence type="predicted"/>
<sequence>MDNNEIPDSALAKNALDSIPQTKSDAKDIVGLVKESGRITGYQLSDGSTVSKEEGVALAKDGEIRGVGIAHRKDTEYLKSIPDETENNNLSSLPSVTPE</sequence>
<keyword evidence="4" id="KW-1185">Reference proteome</keyword>
<dbReference type="InterPro" id="IPR024997">
    <property type="entry name" value="DUF3892"/>
</dbReference>
<dbReference type="EMBL" id="QVLV01000007">
    <property type="protein sequence ID" value="RGE60453.1"/>
    <property type="molecule type" value="Genomic_DNA"/>
</dbReference>
<protein>
    <submittedName>
        <fullName evidence="2">DUF3892 domain-containing protein</fullName>
    </submittedName>
</protein>
<dbReference type="Pfam" id="PF13031">
    <property type="entry name" value="DUF3892"/>
    <property type="match status" value="1"/>
</dbReference>
<name>A0A3E3I5D0_9FIRM</name>
<gene>
    <name evidence="3" type="ORF">DWY69_07715</name>
    <name evidence="2" type="ORF">DXC51_12405</name>
</gene>
<evidence type="ECO:0000313" key="3">
    <source>
        <dbReference type="EMBL" id="RGE72824.1"/>
    </source>
</evidence>
<dbReference type="OrthoDB" id="2054315at2"/>
<reference evidence="4 5" key="1">
    <citation type="submission" date="2018-08" db="EMBL/GenBank/DDBJ databases">
        <title>A genome reference for cultivated species of the human gut microbiota.</title>
        <authorList>
            <person name="Zou Y."/>
            <person name="Xue W."/>
            <person name="Luo G."/>
        </authorList>
    </citation>
    <scope>NUCLEOTIDE SEQUENCE [LARGE SCALE GENOMIC DNA]</scope>
    <source>
        <strain evidence="3 5">AF26-4BH</strain>
        <strain evidence="2 4">TF05-5AC</strain>
    </source>
</reference>
<evidence type="ECO:0000313" key="5">
    <source>
        <dbReference type="Proteomes" id="UP000261166"/>
    </source>
</evidence>